<feature type="binding site" evidence="8">
    <location>
        <begin position="47"/>
        <end position="54"/>
    </location>
    <ligand>
        <name>ATP</name>
        <dbReference type="ChEBI" id="CHEBI:30616"/>
    </ligand>
</feature>
<feature type="domain" description="NAD/GMP synthase" evidence="11">
    <location>
        <begin position="24"/>
        <end position="266"/>
    </location>
</feature>
<dbReference type="InterPro" id="IPR022310">
    <property type="entry name" value="NAD/GMP_synthase"/>
</dbReference>
<comment type="function">
    <text evidence="8">Catalyzes the ATP-dependent amidation of deamido-NAD to form NAD. Uses ammonia as a nitrogen source.</text>
</comment>
<evidence type="ECO:0000256" key="9">
    <source>
        <dbReference type="RuleBase" id="RU003811"/>
    </source>
</evidence>
<dbReference type="NCBIfam" id="TIGR00552">
    <property type="entry name" value="nadE"/>
    <property type="match status" value="1"/>
</dbReference>
<dbReference type="CDD" id="cd00553">
    <property type="entry name" value="NAD_synthase"/>
    <property type="match status" value="1"/>
</dbReference>
<proteinExistence type="inferred from homology"/>
<dbReference type="PANTHER" id="PTHR23090">
    <property type="entry name" value="NH 3 /GLUTAMINE-DEPENDENT NAD + SYNTHETASE"/>
    <property type="match status" value="1"/>
</dbReference>
<feature type="binding site" evidence="8">
    <location>
        <position position="161"/>
    </location>
    <ligand>
        <name>ATP</name>
        <dbReference type="ChEBI" id="CHEBI:30616"/>
    </ligand>
</feature>
<dbReference type="EC" id="6.3.1.5" evidence="8 10"/>
<accession>A0ABW4H6F0</accession>
<feature type="binding site" evidence="8">
    <location>
        <position position="190"/>
    </location>
    <ligand>
        <name>ATP</name>
        <dbReference type="ChEBI" id="CHEBI:30616"/>
    </ligand>
</feature>
<evidence type="ECO:0000256" key="1">
    <source>
        <dbReference type="ARBA" id="ARBA00005859"/>
    </source>
</evidence>
<name>A0ABW4H6F0_9LACO</name>
<feature type="binding site" description="in other chain" evidence="8">
    <location>
        <position position="174"/>
    </location>
    <ligand>
        <name>deamido-NAD(+)</name>
        <dbReference type="ChEBI" id="CHEBI:58437"/>
        <note>ligand shared between two neighboring subunits</note>
    </ligand>
</feature>
<keyword evidence="6 8" id="KW-0460">Magnesium</keyword>
<comment type="catalytic activity">
    <reaction evidence="8 10">
        <text>deamido-NAD(+) + NH4(+) + ATP = AMP + diphosphate + NAD(+) + H(+)</text>
        <dbReference type="Rhea" id="RHEA:21188"/>
        <dbReference type="ChEBI" id="CHEBI:15378"/>
        <dbReference type="ChEBI" id="CHEBI:28938"/>
        <dbReference type="ChEBI" id="CHEBI:30616"/>
        <dbReference type="ChEBI" id="CHEBI:33019"/>
        <dbReference type="ChEBI" id="CHEBI:57540"/>
        <dbReference type="ChEBI" id="CHEBI:58437"/>
        <dbReference type="ChEBI" id="CHEBI:456215"/>
        <dbReference type="EC" id="6.3.1.5"/>
    </reaction>
</comment>
<keyword evidence="7 8" id="KW-0520">NAD</keyword>
<evidence type="ECO:0000256" key="5">
    <source>
        <dbReference type="ARBA" id="ARBA00022840"/>
    </source>
</evidence>
<evidence type="ECO:0000313" key="12">
    <source>
        <dbReference type="EMBL" id="MFD1550382.1"/>
    </source>
</evidence>
<comment type="similarity">
    <text evidence="1 8 9">Belongs to the NAD synthetase family.</text>
</comment>
<dbReference type="GO" id="GO:0008795">
    <property type="term" value="F:NAD+ synthase activity"/>
    <property type="evidence" value="ECO:0007669"/>
    <property type="project" value="UniProtKB-EC"/>
</dbReference>
<gene>
    <name evidence="8 12" type="primary">nadE</name>
    <name evidence="12" type="ORF">ACFQ5T_11880</name>
</gene>
<dbReference type="SUPFAM" id="SSF52402">
    <property type="entry name" value="Adenine nucleotide alpha hydrolases-like"/>
    <property type="match status" value="1"/>
</dbReference>
<evidence type="ECO:0000256" key="8">
    <source>
        <dbReference type="HAMAP-Rule" id="MF_00193"/>
    </source>
</evidence>
<dbReference type="Proteomes" id="UP001597195">
    <property type="component" value="Unassembled WGS sequence"/>
</dbReference>
<feature type="binding site" description="in other chain" evidence="8">
    <location>
        <begin position="261"/>
        <end position="262"/>
    </location>
    <ligand>
        <name>deamido-NAD(+)</name>
        <dbReference type="ChEBI" id="CHEBI:58437"/>
        <note>ligand shared between two neighboring subunits</note>
    </ligand>
</feature>
<organism evidence="12 13">
    <name type="scientific">Levilactobacillus fuyuanensis</name>
    <dbReference type="NCBI Taxonomy" id="2486022"/>
    <lineage>
        <taxon>Bacteria</taxon>
        <taxon>Bacillati</taxon>
        <taxon>Bacillota</taxon>
        <taxon>Bacilli</taxon>
        <taxon>Lactobacillales</taxon>
        <taxon>Lactobacillaceae</taxon>
        <taxon>Levilactobacillus</taxon>
    </lineage>
</organism>
<evidence type="ECO:0000256" key="4">
    <source>
        <dbReference type="ARBA" id="ARBA00022741"/>
    </source>
</evidence>
<keyword evidence="3 8" id="KW-0479">Metal-binding</keyword>
<feature type="binding site" evidence="8">
    <location>
        <position position="166"/>
    </location>
    <ligand>
        <name>Mg(2+)</name>
        <dbReference type="ChEBI" id="CHEBI:18420"/>
    </ligand>
</feature>
<keyword evidence="4 8" id="KW-0547">Nucleotide-binding</keyword>
<feature type="binding site" description="in other chain" evidence="8">
    <location>
        <position position="141"/>
    </location>
    <ligand>
        <name>deamido-NAD(+)</name>
        <dbReference type="ChEBI" id="CHEBI:58437"/>
        <note>ligand shared between two neighboring subunits</note>
    </ligand>
</feature>
<keyword evidence="5 8" id="KW-0067">ATP-binding</keyword>
<dbReference type="PANTHER" id="PTHR23090:SF7">
    <property type="entry name" value="NH(3)-DEPENDENT NAD(+) SYNTHETASE"/>
    <property type="match status" value="1"/>
</dbReference>
<feature type="binding site" evidence="8">
    <location>
        <position position="53"/>
    </location>
    <ligand>
        <name>Mg(2+)</name>
        <dbReference type="ChEBI" id="CHEBI:18420"/>
    </ligand>
</feature>
<evidence type="ECO:0000313" key="13">
    <source>
        <dbReference type="Proteomes" id="UP001597195"/>
    </source>
</evidence>
<feature type="binding site" evidence="8">
    <location>
        <position position="212"/>
    </location>
    <ligand>
        <name>ATP</name>
        <dbReference type="ChEBI" id="CHEBI:30616"/>
    </ligand>
</feature>
<dbReference type="EMBL" id="JBHTOM010000026">
    <property type="protein sequence ID" value="MFD1550382.1"/>
    <property type="molecule type" value="Genomic_DNA"/>
</dbReference>
<dbReference type="RefSeq" id="WP_125702075.1">
    <property type="nucleotide sequence ID" value="NZ_JBHTOM010000026.1"/>
</dbReference>
<protein>
    <recommendedName>
        <fullName evidence="8 10">NH(3)-dependent NAD(+) synthetase</fullName>
        <ecNumber evidence="8 10">6.3.1.5</ecNumber>
    </recommendedName>
</protein>
<dbReference type="InterPro" id="IPR022926">
    <property type="entry name" value="NH(3)-dep_NAD(+)_synth"/>
</dbReference>
<dbReference type="Gene3D" id="3.40.50.620">
    <property type="entry name" value="HUPs"/>
    <property type="match status" value="1"/>
</dbReference>
<evidence type="ECO:0000256" key="7">
    <source>
        <dbReference type="ARBA" id="ARBA00023027"/>
    </source>
</evidence>
<evidence type="ECO:0000256" key="10">
    <source>
        <dbReference type="RuleBase" id="RU003812"/>
    </source>
</evidence>
<dbReference type="Pfam" id="PF02540">
    <property type="entry name" value="NAD_synthase"/>
    <property type="match status" value="1"/>
</dbReference>
<evidence type="ECO:0000256" key="3">
    <source>
        <dbReference type="ARBA" id="ARBA00022723"/>
    </source>
</evidence>
<dbReference type="InterPro" id="IPR003694">
    <property type="entry name" value="NAD_synthase"/>
</dbReference>
<feature type="binding site" evidence="8">
    <location>
        <position position="181"/>
    </location>
    <ligand>
        <name>deamido-NAD(+)</name>
        <dbReference type="ChEBI" id="CHEBI:58437"/>
        <note>ligand shared between two neighboring subunits</note>
    </ligand>
</feature>
<evidence type="ECO:0000256" key="6">
    <source>
        <dbReference type="ARBA" id="ARBA00022842"/>
    </source>
</evidence>
<dbReference type="HAMAP" id="MF_00193">
    <property type="entry name" value="NadE_ammonia_dep"/>
    <property type="match status" value="1"/>
</dbReference>
<evidence type="ECO:0000259" key="11">
    <source>
        <dbReference type="Pfam" id="PF02540"/>
    </source>
</evidence>
<reference evidence="13" key="1">
    <citation type="journal article" date="2019" name="Int. J. Syst. Evol. Microbiol.">
        <title>The Global Catalogue of Microorganisms (GCM) 10K type strain sequencing project: providing services to taxonomists for standard genome sequencing and annotation.</title>
        <authorList>
            <consortium name="The Broad Institute Genomics Platform"/>
            <consortium name="The Broad Institute Genome Sequencing Center for Infectious Disease"/>
            <person name="Wu L."/>
            <person name="Ma J."/>
        </authorList>
    </citation>
    <scope>NUCLEOTIDE SEQUENCE [LARGE SCALE GENOMIC DNA]</scope>
    <source>
        <strain evidence="13">CCM 8906</strain>
    </source>
</reference>
<dbReference type="InterPro" id="IPR014729">
    <property type="entry name" value="Rossmann-like_a/b/a_fold"/>
</dbReference>
<keyword evidence="2 8" id="KW-0436">Ligase</keyword>
<comment type="caution">
    <text evidence="12">The sequence shown here is derived from an EMBL/GenBank/DDBJ whole genome shotgun (WGS) entry which is preliminary data.</text>
</comment>
<comment type="pathway">
    <text evidence="8">Cofactor biosynthesis; NAD(+) biosynthesis; NAD(+) from deamido-NAD(+) (ammonia route): step 1/1.</text>
</comment>
<comment type="subunit">
    <text evidence="8">Homodimer.</text>
</comment>
<sequence>MRAMQKEIIEALKVQPTIDPAKEIRRSVDFLKAYLKRYDFLKTLVLGISGGQDSTLAGILCEQAVTELRQETNDSSYKFIAVRLPYGEQADEDDAMMAIDVMGADETQRVNIKDAADAMEAAVTANHNTVSDFNKGNIKARQRMIAQYAIAGAHAGAVVGTDHAAEAITGFYTKFGDGAADICPLWRLDKRQGASMLAYLGAPENLYKKVPTADLEDDRPALPDEAALGVRYADIDDYLEGRDVSDQAAEKIEGWYRKTAHKRHLPVNVYDTFWKD</sequence>
<dbReference type="NCBIfam" id="NF001979">
    <property type="entry name" value="PRK00768.1"/>
    <property type="match status" value="1"/>
</dbReference>
<keyword evidence="13" id="KW-1185">Reference proteome</keyword>
<evidence type="ECO:0000256" key="2">
    <source>
        <dbReference type="ARBA" id="ARBA00022598"/>
    </source>
</evidence>